<accession>A0A382F5Q3</accession>
<sequence length="63" mass="7409">MASSLQAFPNLRSDTEDITDLELKSEFSDATWVYLAHPLDDLLHNYCFYISIYYYKEHSSIVQ</sequence>
<dbReference type="EMBL" id="UINC01048017">
    <property type="protein sequence ID" value="SVB58025.1"/>
    <property type="molecule type" value="Genomic_DNA"/>
</dbReference>
<name>A0A382F5Q3_9ZZZZ</name>
<evidence type="ECO:0000313" key="1">
    <source>
        <dbReference type="EMBL" id="SVB58025.1"/>
    </source>
</evidence>
<organism evidence="1">
    <name type="scientific">marine metagenome</name>
    <dbReference type="NCBI Taxonomy" id="408172"/>
    <lineage>
        <taxon>unclassified sequences</taxon>
        <taxon>metagenomes</taxon>
        <taxon>ecological metagenomes</taxon>
    </lineage>
</organism>
<protein>
    <submittedName>
        <fullName evidence="1">Uncharacterized protein</fullName>
    </submittedName>
</protein>
<dbReference type="AlphaFoldDB" id="A0A382F5Q3"/>
<reference evidence="1" key="1">
    <citation type="submission" date="2018-05" db="EMBL/GenBank/DDBJ databases">
        <authorList>
            <person name="Lanie J.A."/>
            <person name="Ng W.-L."/>
            <person name="Kazmierczak K.M."/>
            <person name="Andrzejewski T.M."/>
            <person name="Davidsen T.M."/>
            <person name="Wayne K.J."/>
            <person name="Tettelin H."/>
            <person name="Glass J.I."/>
            <person name="Rusch D."/>
            <person name="Podicherti R."/>
            <person name="Tsui H.-C.T."/>
            <person name="Winkler M.E."/>
        </authorList>
    </citation>
    <scope>NUCLEOTIDE SEQUENCE</scope>
</reference>
<gene>
    <name evidence="1" type="ORF">METZ01_LOCUS210879</name>
</gene>
<proteinExistence type="predicted"/>